<dbReference type="Proteomes" id="UP000309594">
    <property type="component" value="Unassembled WGS sequence"/>
</dbReference>
<feature type="transmembrane region" description="Helical" evidence="1">
    <location>
        <begin position="108"/>
        <end position="128"/>
    </location>
</feature>
<feature type="transmembrane region" description="Helical" evidence="1">
    <location>
        <begin position="54"/>
        <end position="74"/>
    </location>
</feature>
<evidence type="ECO:0000256" key="1">
    <source>
        <dbReference type="SAM" id="Phobius"/>
    </source>
</evidence>
<evidence type="ECO:0000313" key="3">
    <source>
        <dbReference type="Proteomes" id="UP000309594"/>
    </source>
</evidence>
<dbReference type="EMBL" id="SWDX01000005">
    <property type="protein sequence ID" value="TKC60285.1"/>
    <property type="molecule type" value="Genomic_DNA"/>
</dbReference>
<keyword evidence="1" id="KW-0812">Transmembrane</keyword>
<evidence type="ECO:0008006" key="4">
    <source>
        <dbReference type="Google" id="ProtNLM"/>
    </source>
</evidence>
<reference evidence="2 3" key="1">
    <citation type="submission" date="2019-04" db="EMBL/GenBank/DDBJ databases">
        <title>Pedobacter sp. RP-1-16 sp. nov., isolated from Arctic soil.</title>
        <authorList>
            <person name="Dahal R.H."/>
            <person name="Kim D.-U."/>
        </authorList>
    </citation>
    <scope>NUCLEOTIDE SEQUENCE [LARGE SCALE GENOMIC DNA]</scope>
    <source>
        <strain evidence="2 3">RP-1-16</strain>
    </source>
</reference>
<protein>
    <recommendedName>
        <fullName evidence="4">Prepilin type IV endopeptidase peptidase domain-containing protein</fullName>
    </recommendedName>
</protein>
<comment type="caution">
    <text evidence="2">The sequence shown here is derived from an EMBL/GenBank/DDBJ whole genome shotgun (WGS) entry which is preliminary data.</text>
</comment>
<name>A0A4U1G8V1_9SPHI</name>
<evidence type="ECO:0000313" key="2">
    <source>
        <dbReference type="EMBL" id="TKC60285.1"/>
    </source>
</evidence>
<proteinExistence type="predicted"/>
<gene>
    <name evidence="2" type="ORF">FBD94_15380</name>
</gene>
<dbReference type="RefSeq" id="WP_136880822.1">
    <property type="nucleotide sequence ID" value="NZ_SWDX01000005.1"/>
</dbReference>
<keyword evidence="1" id="KW-1133">Transmembrane helix</keyword>
<feature type="transmembrane region" description="Helical" evidence="1">
    <location>
        <begin position="140"/>
        <end position="161"/>
    </location>
</feature>
<feature type="transmembrane region" description="Helical" evidence="1">
    <location>
        <begin position="86"/>
        <end position="102"/>
    </location>
</feature>
<organism evidence="2 3">
    <name type="scientific">Pedobacter hiemivivus</name>
    <dbReference type="NCBI Taxonomy" id="2530454"/>
    <lineage>
        <taxon>Bacteria</taxon>
        <taxon>Pseudomonadati</taxon>
        <taxon>Bacteroidota</taxon>
        <taxon>Sphingobacteriia</taxon>
        <taxon>Sphingobacteriales</taxon>
        <taxon>Sphingobacteriaceae</taxon>
        <taxon>Pedobacter</taxon>
    </lineage>
</organism>
<keyword evidence="1" id="KW-0472">Membrane</keyword>
<sequence>MILLQVVMLLSLAFICYQDLVYRAVYWLCFPVLTAVMFMLKYNLVGFQETVTNATYGFTFLMVQLLILWGYFSIKNRKVISLTNDYLGWGDVLFLAAIPFYLSPVNYILFYVISLIAVLLYTIVVASLKGKANNPHIPLAGLQAALLVVVMLVDFVSPKFMLYDDSWLYF</sequence>
<dbReference type="AlphaFoldDB" id="A0A4U1G8V1"/>
<accession>A0A4U1G8V1</accession>
<feature type="transmembrane region" description="Helical" evidence="1">
    <location>
        <begin position="20"/>
        <end position="42"/>
    </location>
</feature>